<dbReference type="EMBL" id="GBXM01038571">
    <property type="protein sequence ID" value="JAH70006.1"/>
    <property type="molecule type" value="Transcribed_RNA"/>
</dbReference>
<reference evidence="1" key="2">
    <citation type="journal article" date="2015" name="Fish Shellfish Immunol.">
        <title>Early steps in the European eel (Anguilla anguilla)-Vibrio vulnificus interaction in the gills: Role of the RtxA13 toxin.</title>
        <authorList>
            <person name="Callol A."/>
            <person name="Pajuelo D."/>
            <person name="Ebbesson L."/>
            <person name="Teles M."/>
            <person name="MacKenzie S."/>
            <person name="Amaro C."/>
        </authorList>
    </citation>
    <scope>NUCLEOTIDE SEQUENCE</scope>
</reference>
<protein>
    <submittedName>
        <fullName evidence="1">Uncharacterized protein</fullName>
    </submittedName>
</protein>
<organism evidence="1">
    <name type="scientific">Anguilla anguilla</name>
    <name type="common">European freshwater eel</name>
    <name type="synonym">Muraena anguilla</name>
    <dbReference type="NCBI Taxonomy" id="7936"/>
    <lineage>
        <taxon>Eukaryota</taxon>
        <taxon>Metazoa</taxon>
        <taxon>Chordata</taxon>
        <taxon>Craniata</taxon>
        <taxon>Vertebrata</taxon>
        <taxon>Euteleostomi</taxon>
        <taxon>Actinopterygii</taxon>
        <taxon>Neopterygii</taxon>
        <taxon>Teleostei</taxon>
        <taxon>Anguilliformes</taxon>
        <taxon>Anguillidae</taxon>
        <taxon>Anguilla</taxon>
    </lineage>
</organism>
<name>A0A0E9UW83_ANGAN</name>
<proteinExistence type="predicted"/>
<evidence type="ECO:0000313" key="1">
    <source>
        <dbReference type="EMBL" id="JAH70006.1"/>
    </source>
</evidence>
<dbReference type="EMBL" id="GBXM01031779">
    <property type="protein sequence ID" value="JAH76798.1"/>
    <property type="molecule type" value="Transcribed_RNA"/>
</dbReference>
<dbReference type="AlphaFoldDB" id="A0A0E9UW83"/>
<sequence>MDNNFSLWNQDIQAAKYARTTEFL</sequence>
<accession>A0A0E9UW83</accession>
<reference evidence="1" key="1">
    <citation type="submission" date="2014-11" db="EMBL/GenBank/DDBJ databases">
        <authorList>
            <person name="Amaro Gonzalez C."/>
        </authorList>
    </citation>
    <scope>NUCLEOTIDE SEQUENCE</scope>
</reference>